<gene>
    <name evidence="2" type="primary">Slc43a3-003</name>
</gene>
<proteinExistence type="evidence at transcript level"/>
<keyword evidence="1" id="KW-1133">Transmembrane helix</keyword>
<protein>
    <submittedName>
        <fullName evidence="2">Solute carrier family 43 member 3-like</fullName>
    </submittedName>
</protein>
<organism evidence="2">
    <name type="scientific">Phallusia mammillata</name>
    <dbReference type="NCBI Taxonomy" id="59560"/>
    <lineage>
        <taxon>Eukaryota</taxon>
        <taxon>Metazoa</taxon>
        <taxon>Chordata</taxon>
        <taxon>Tunicata</taxon>
        <taxon>Ascidiacea</taxon>
        <taxon>Phlebobranchia</taxon>
        <taxon>Ascidiidae</taxon>
        <taxon>Phallusia</taxon>
    </lineage>
</organism>
<evidence type="ECO:0000256" key="1">
    <source>
        <dbReference type="SAM" id="Phobius"/>
    </source>
</evidence>
<keyword evidence="1" id="KW-0472">Membrane</keyword>
<keyword evidence="1" id="KW-0812">Transmembrane</keyword>
<evidence type="ECO:0000313" key="2">
    <source>
        <dbReference type="EMBL" id="CAB3266284.1"/>
    </source>
</evidence>
<sequence>MLCCILAHIKTDTTIYLPNTTCRPCKSRFSLSLLCIPLPFNYNYPTFKTILWMRTIYHSWGVVGAVVIAAQFPIYFFGFANVIHALTIMYHHNYILNRHLSQFILKLRSIIQCEFVHRCTGADVILKGT</sequence>
<feature type="transmembrane region" description="Helical" evidence="1">
    <location>
        <begin position="60"/>
        <end position="83"/>
    </location>
</feature>
<dbReference type="AlphaFoldDB" id="A0A6F9DS57"/>
<reference evidence="2" key="1">
    <citation type="submission" date="2020-04" db="EMBL/GenBank/DDBJ databases">
        <authorList>
            <person name="Neveu A P."/>
        </authorList>
    </citation>
    <scope>NUCLEOTIDE SEQUENCE</scope>
    <source>
        <tissue evidence="2">Whole embryo</tissue>
    </source>
</reference>
<accession>A0A6F9DS57</accession>
<name>A0A6F9DS57_9ASCI</name>
<dbReference type="EMBL" id="LR790422">
    <property type="protein sequence ID" value="CAB3266284.1"/>
    <property type="molecule type" value="mRNA"/>
</dbReference>